<evidence type="ECO:0000313" key="5">
    <source>
        <dbReference type="Proteomes" id="UP000000305"/>
    </source>
</evidence>
<gene>
    <name evidence="4" type="ORF">DAPPUDRAFT_247971</name>
</gene>
<dbReference type="PANTHER" id="PTHR22998">
    <property type="entry name" value="SARM1"/>
    <property type="match status" value="1"/>
</dbReference>
<dbReference type="InterPro" id="IPR039184">
    <property type="entry name" value="SARM1"/>
</dbReference>
<keyword evidence="5" id="KW-1185">Reference proteome</keyword>
<dbReference type="KEGG" id="dpx:DAPPUDRAFT_247971"/>
<dbReference type="OrthoDB" id="202764at2759"/>
<dbReference type="GO" id="GO:0035591">
    <property type="term" value="F:signaling adaptor activity"/>
    <property type="evidence" value="ECO:0007669"/>
    <property type="project" value="InterPro"/>
</dbReference>
<proteinExistence type="predicted"/>
<sequence>MLRDDIGMRNAILRKRFMCELAILKKMSHCSSCDKSSLNDFLQTLDQAFCAYDAQLWRGQEDPPTLVQGVALDGMRNHQFHSPAAHL</sequence>
<evidence type="ECO:0000256" key="2">
    <source>
        <dbReference type="ARBA" id="ARBA00022490"/>
    </source>
</evidence>
<evidence type="ECO:0000313" key="4">
    <source>
        <dbReference type="EMBL" id="EFX77224.1"/>
    </source>
</evidence>
<reference evidence="4 5" key="1">
    <citation type="journal article" date="2011" name="Science">
        <title>The ecoresponsive genome of Daphnia pulex.</title>
        <authorList>
            <person name="Colbourne J.K."/>
            <person name="Pfrender M.E."/>
            <person name="Gilbert D."/>
            <person name="Thomas W.K."/>
            <person name="Tucker A."/>
            <person name="Oakley T.H."/>
            <person name="Tokishita S."/>
            <person name="Aerts A."/>
            <person name="Arnold G.J."/>
            <person name="Basu M.K."/>
            <person name="Bauer D.J."/>
            <person name="Caceres C.E."/>
            <person name="Carmel L."/>
            <person name="Casola C."/>
            <person name="Choi J.H."/>
            <person name="Detter J.C."/>
            <person name="Dong Q."/>
            <person name="Dusheyko S."/>
            <person name="Eads B.D."/>
            <person name="Frohlich T."/>
            <person name="Geiler-Samerotte K.A."/>
            <person name="Gerlach D."/>
            <person name="Hatcher P."/>
            <person name="Jogdeo S."/>
            <person name="Krijgsveld J."/>
            <person name="Kriventseva E.V."/>
            <person name="Kultz D."/>
            <person name="Laforsch C."/>
            <person name="Lindquist E."/>
            <person name="Lopez J."/>
            <person name="Manak J.R."/>
            <person name="Muller J."/>
            <person name="Pangilinan J."/>
            <person name="Patwardhan R.P."/>
            <person name="Pitluck S."/>
            <person name="Pritham E.J."/>
            <person name="Rechtsteiner A."/>
            <person name="Rho M."/>
            <person name="Rogozin I.B."/>
            <person name="Sakarya O."/>
            <person name="Salamov A."/>
            <person name="Schaack S."/>
            <person name="Shapiro H."/>
            <person name="Shiga Y."/>
            <person name="Skalitzky C."/>
            <person name="Smith Z."/>
            <person name="Souvorov A."/>
            <person name="Sung W."/>
            <person name="Tang Z."/>
            <person name="Tsuchiya D."/>
            <person name="Tu H."/>
            <person name="Vos H."/>
            <person name="Wang M."/>
            <person name="Wolf Y.I."/>
            <person name="Yamagata H."/>
            <person name="Yamada T."/>
            <person name="Ye Y."/>
            <person name="Shaw J.R."/>
            <person name="Andrews J."/>
            <person name="Crease T.J."/>
            <person name="Tang H."/>
            <person name="Lucas S.M."/>
            <person name="Robertson H.M."/>
            <person name="Bork P."/>
            <person name="Koonin E.V."/>
            <person name="Zdobnov E.M."/>
            <person name="Grigoriev I.V."/>
            <person name="Lynch M."/>
            <person name="Boore J.L."/>
        </authorList>
    </citation>
    <scope>NUCLEOTIDE SEQUENCE [LARGE SCALE GENOMIC DNA]</scope>
</reference>
<evidence type="ECO:0000256" key="1">
    <source>
        <dbReference type="ARBA" id="ARBA00004496"/>
    </source>
</evidence>
<dbReference type="GO" id="GO:0005737">
    <property type="term" value="C:cytoplasm"/>
    <property type="evidence" value="ECO:0007669"/>
    <property type="project" value="UniProtKB-SubCell"/>
</dbReference>
<keyword evidence="3" id="KW-0677">Repeat</keyword>
<dbReference type="PANTHER" id="PTHR22998:SF1">
    <property type="entry name" value="NAD(+) HYDROLASE SARM1"/>
    <property type="match status" value="1"/>
</dbReference>
<dbReference type="EMBL" id="GL732564">
    <property type="protein sequence ID" value="EFX77224.1"/>
    <property type="molecule type" value="Genomic_DNA"/>
</dbReference>
<dbReference type="InParanoid" id="E9GTG0"/>
<comment type="subcellular location">
    <subcellularLocation>
        <location evidence="1">Cytoplasm</location>
    </subcellularLocation>
</comment>
<dbReference type="GO" id="GO:0034128">
    <property type="term" value="P:negative regulation of MyD88-independent toll-like receptor signaling pathway"/>
    <property type="evidence" value="ECO:0007669"/>
    <property type="project" value="InterPro"/>
</dbReference>
<name>E9GTG0_DAPPU</name>
<dbReference type="Proteomes" id="UP000000305">
    <property type="component" value="Unassembled WGS sequence"/>
</dbReference>
<dbReference type="AlphaFoldDB" id="E9GTG0"/>
<dbReference type="GO" id="GO:0048678">
    <property type="term" value="P:response to axon injury"/>
    <property type="evidence" value="ECO:0007669"/>
    <property type="project" value="InterPro"/>
</dbReference>
<keyword evidence="2" id="KW-0963">Cytoplasm</keyword>
<dbReference type="HOGENOM" id="CLU_2485595_0_0_1"/>
<protein>
    <submittedName>
        <fullName evidence="4">Uncharacterized protein</fullName>
    </submittedName>
</protein>
<evidence type="ECO:0000256" key="3">
    <source>
        <dbReference type="ARBA" id="ARBA00022737"/>
    </source>
</evidence>
<accession>E9GTG0</accession>
<organism evidence="4 5">
    <name type="scientific">Daphnia pulex</name>
    <name type="common">Water flea</name>
    <dbReference type="NCBI Taxonomy" id="6669"/>
    <lineage>
        <taxon>Eukaryota</taxon>
        <taxon>Metazoa</taxon>
        <taxon>Ecdysozoa</taxon>
        <taxon>Arthropoda</taxon>
        <taxon>Crustacea</taxon>
        <taxon>Branchiopoda</taxon>
        <taxon>Diplostraca</taxon>
        <taxon>Cladocera</taxon>
        <taxon>Anomopoda</taxon>
        <taxon>Daphniidae</taxon>
        <taxon>Daphnia</taxon>
    </lineage>
</organism>
<dbReference type="GO" id="GO:0003953">
    <property type="term" value="F:NAD+ nucleosidase activity"/>
    <property type="evidence" value="ECO:0007669"/>
    <property type="project" value="InterPro"/>
</dbReference>